<comment type="caution">
    <text evidence="1">The sequence shown here is derived from an EMBL/GenBank/DDBJ whole genome shotgun (WGS) entry which is preliminary data.</text>
</comment>
<sequence>MLFCQCTKFKFFIQKRIIVSCKYIYFYIYDLNIFIINHLCDSNEKKGNILTISLVLSSKQKFSVISWAMFI</sequence>
<gene>
    <name evidence="1" type="ORF">L1987_83092</name>
</gene>
<protein>
    <submittedName>
        <fullName evidence="1">Uncharacterized protein</fullName>
    </submittedName>
</protein>
<evidence type="ECO:0000313" key="2">
    <source>
        <dbReference type="Proteomes" id="UP001056120"/>
    </source>
</evidence>
<name>A0ACB8YC69_9ASTR</name>
<reference evidence="2" key="1">
    <citation type="journal article" date="2022" name="Mol. Ecol. Resour.">
        <title>The genomes of chicory, endive, great burdock and yacon provide insights into Asteraceae palaeo-polyploidization history and plant inulin production.</title>
        <authorList>
            <person name="Fan W."/>
            <person name="Wang S."/>
            <person name="Wang H."/>
            <person name="Wang A."/>
            <person name="Jiang F."/>
            <person name="Liu H."/>
            <person name="Zhao H."/>
            <person name="Xu D."/>
            <person name="Zhang Y."/>
        </authorList>
    </citation>
    <scope>NUCLEOTIDE SEQUENCE [LARGE SCALE GENOMIC DNA]</scope>
    <source>
        <strain evidence="2">cv. Yunnan</strain>
    </source>
</reference>
<accession>A0ACB8YC69</accession>
<evidence type="ECO:0000313" key="1">
    <source>
        <dbReference type="EMBL" id="KAI3682811.1"/>
    </source>
</evidence>
<organism evidence="1 2">
    <name type="scientific">Smallanthus sonchifolius</name>
    <dbReference type="NCBI Taxonomy" id="185202"/>
    <lineage>
        <taxon>Eukaryota</taxon>
        <taxon>Viridiplantae</taxon>
        <taxon>Streptophyta</taxon>
        <taxon>Embryophyta</taxon>
        <taxon>Tracheophyta</taxon>
        <taxon>Spermatophyta</taxon>
        <taxon>Magnoliopsida</taxon>
        <taxon>eudicotyledons</taxon>
        <taxon>Gunneridae</taxon>
        <taxon>Pentapetalae</taxon>
        <taxon>asterids</taxon>
        <taxon>campanulids</taxon>
        <taxon>Asterales</taxon>
        <taxon>Asteraceae</taxon>
        <taxon>Asteroideae</taxon>
        <taxon>Heliantheae alliance</taxon>
        <taxon>Millerieae</taxon>
        <taxon>Smallanthus</taxon>
    </lineage>
</organism>
<proteinExistence type="predicted"/>
<reference evidence="1 2" key="2">
    <citation type="journal article" date="2022" name="Mol. Ecol. Resour.">
        <title>The genomes of chicory, endive, great burdock and yacon provide insights into Asteraceae paleo-polyploidization history and plant inulin production.</title>
        <authorList>
            <person name="Fan W."/>
            <person name="Wang S."/>
            <person name="Wang H."/>
            <person name="Wang A."/>
            <person name="Jiang F."/>
            <person name="Liu H."/>
            <person name="Zhao H."/>
            <person name="Xu D."/>
            <person name="Zhang Y."/>
        </authorList>
    </citation>
    <scope>NUCLEOTIDE SEQUENCE [LARGE SCALE GENOMIC DNA]</scope>
    <source>
        <strain evidence="2">cv. Yunnan</strain>
        <tissue evidence="1">Leaves</tissue>
    </source>
</reference>
<dbReference type="EMBL" id="CM042045">
    <property type="protein sequence ID" value="KAI3682811.1"/>
    <property type="molecule type" value="Genomic_DNA"/>
</dbReference>
<keyword evidence="2" id="KW-1185">Reference proteome</keyword>
<dbReference type="Proteomes" id="UP001056120">
    <property type="component" value="Linkage Group LG28"/>
</dbReference>